<protein>
    <submittedName>
        <fullName evidence="1">Uncharacterized protein</fullName>
    </submittedName>
</protein>
<sequence length="65" mass="7084">MSDVEMGGVNGEDLIPRTFTAEEEEELLAGDELEKTVEESKKQMLLAGAANGEKPAKTLHRRPDA</sequence>
<organism evidence="1 2">
    <name type="scientific">Pristionchus pacificus</name>
    <name type="common">Parasitic nematode worm</name>
    <dbReference type="NCBI Taxonomy" id="54126"/>
    <lineage>
        <taxon>Eukaryota</taxon>
        <taxon>Metazoa</taxon>
        <taxon>Ecdysozoa</taxon>
        <taxon>Nematoda</taxon>
        <taxon>Chromadorea</taxon>
        <taxon>Rhabditida</taxon>
        <taxon>Rhabditina</taxon>
        <taxon>Diplogasteromorpha</taxon>
        <taxon>Diplogasteroidea</taxon>
        <taxon>Neodiplogasteridae</taxon>
        <taxon>Pristionchus</taxon>
    </lineage>
</organism>
<accession>A0A8R1Z7L8</accession>
<dbReference type="Proteomes" id="UP000005239">
    <property type="component" value="Unassembled WGS sequence"/>
</dbReference>
<reference evidence="2" key="1">
    <citation type="journal article" date="2008" name="Nat. Genet.">
        <title>The Pristionchus pacificus genome provides a unique perspective on nematode lifestyle and parasitism.</title>
        <authorList>
            <person name="Dieterich C."/>
            <person name="Clifton S.W."/>
            <person name="Schuster L.N."/>
            <person name="Chinwalla A."/>
            <person name="Delehaunty K."/>
            <person name="Dinkelacker I."/>
            <person name="Fulton L."/>
            <person name="Fulton R."/>
            <person name="Godfrey J."/>
            <person name="Minx P."/>
            <person name="Mitreva M."/>
            <person name="Roeseler W."/>
            <person name="Tian H."/>
            <person name="Witte H."/>
            <person name="Yang S.P."/>
            <person name="Wilson R.K."/>
            <person name="Sommer R.J."/>
        </authorList>
    </citation>
    <scope>NUCLEOTIDE SEQUENCE [LARGE SCALE GENOMIC DNA]</scope>
    <source>
        <strain evidence="2">PS312</strain>
    </source>
</reference>
<proteinExistence type="predicted"/>
<keyword evidence="2" id="KW-1185">Reference proteome</keyword>
<reference evidence="1" key="2">
    <citation type="submission" date="2022-06" db="UniProtKB">
        <authorList>
            <consortium name="EnsemblMetazoa"/>
        </authorList>
    </citation>
    <scope>IDENTIFICATION</scope>
    <source>
        <strain evidence="1">PS312</strain>
    </source>
</reference>
<accession>A0A2A6CL45</accession>
<evidence type="ECO:0000313" key="2">
    <source>
        <dbReference type="Proteomes" id="UP000005239"/>
    </source>
</evidence>
<evidence type="ECO:0000313" key="1">
    <source>
        <dbReference type="EnsemblMetazoa" id="PPA45662.1"/>
    </source>
</evidence>
<dbReference type="EnsemblMetazoa" id="PPA45662.1">
    <property type="protein sequence ID" value="PPA45662.1"/>
    <property type="gene ID" value="WBGene00284031"/>
</dbReference>
<name>A0A2A6CL45_PRIPA</name>
<dbReference type="AlphaFoldDB" id="A0A2A6CL45"/>
<gene>
    <name evidence="1" type="primary">WBGene00284031</name>
</gene>